<dbReference type="OrthoDB" id="9763697at2"/>
<proteinExistence type="predicted"/>
<dbReference type="EMBL" id="VIWT01000001">
    <property type="protein sequence ID" value="TWG00841.1"/>
    <property type="molecule type" value="Genomic_DNA"/>
</dbReference>
<gene>
    <name evidence="2" type="ORF">FHX73_114721</name>
</gene>
<evidence type="ECO:0000313" key="3">
    <source>
        <dbReference type="Proteomes" id="UP000317940"/>
    </source>
</evidence>
<sequence>MRWREPQFPFTNGEHEPDPLVPARLARAIARARRADRKLYRRRIESDPRAELEAPRSLRLAARLTERQRRDVALRLQRERGGLGCRDHEPYIAHALAALPGGWQPAQVHRLFAYALSRLDPVRPRCDWLDAAESLLLPMTALRELPAAEQHAFQPYLRTVVAAWHSCLRREHPARDPEDETLRTGDERAAAEVRALLVTEHDPDPLLAAGDRFTVAVRCLLGARVYEPAGGRLLALLADRPDGEPADRWRGRVRELAQLAPGTTELLDLLLIAGRHGAPDCRAHLGLIGQPAAESSHRLLTGVAHAVGVIGGAGPVEQLTRTLEFQLGESLEPLARGAAAFQLAGTAALTAQGAHSQVQRLLAARQRLYHGRISAPVGTQGTAELVIRPDEPAVQLAFRDQRGRVVQPFPFRYNGPYDHRLRELDVLRDALDRSARRLRAEVLEQLSGTADLITQPAADWQAKWLDDPALVLLSRSLIWQADTPAGPVTGLPVLRQDAVTWQLRGLKAQRHPLRPDSPVRLWRPGPADEAKVLRWRTTLTRLKVRQPVAQV</sequence>
<name>A0A561UNA7_9ACTN</name>
<keyword evidence="3" id="KW-1185">Reference proteome</keyword>
<feature type="domain" description="DUF4132" evidence="1">
    <location>
        <begin position="419"/>
        <end position="551"/>
    </location>
</feature>
<accession>A0A561UNA7</accession>
<reference evidence="2 3" key="1">
    <citation type="submission" date="2019-06" db="EMBL/GenBank/DDBJ databases">
        <title>Sequencing the genomes of 1000 actinobacteria strains.</title>
        <authorList>
            <person name="Klenk H.-P."/>
        </authorList>
    </citation>
    <scope>NUCLEOTIDE SEQUENCE [LARGE SCALE GENOMIC DNA]</scope>
    <source>
        <strain evidence="2 3">DSM 44826</strain>
    </source>
</reference>
<dbReference type="Pfam" id="PF13569">
    <property type="entry name" value="DUF4132"/>
    <property type="match status" value="1"/>
</dbReference>
<dbReference type="Proteomes" id="UP000317940">
    <property type="component" value="Unassembled WGS sequence"/>
</dbReference>
<dbReference type="AlphaFoldDB" id="A0A561UNA7"/>
<evidence type="ECO:0000313" key="2">
    <source>
        <dbReference type="EMBL" id="TWG00841.1"/>
    </source>
</evidence>
<dbReference type="InterPro" id="IPR025406">
    <property type="entry name" value="DUF4132"/>
</dbReference>
<dbReference type="RefSeq" id="WP_145906880.1">
    <property type="nucleotide sequence ID" value="NZ_BAAAMZ010000003.1"/>
</dbReference>
<comment type="caution">
    <text evidence="2">The sequence shown here is derived from an EMBL/GenBank/DDBJ whole genome shotgun (WGS) entry which is preliminary data.</text>
</comment>
<evidence type="ECO:0000259" key="1">
    <source>
        <dbReference type="Pfam" id="PF13569"/>
    </source>
</evidence>
<organism evidence="2 3">
    <name type="scientific">Kitasatospora viridis</name>
    <dbReference type="NCBI Taxonomy" id="281105"/>
    <lineage>
        <taxon>Bacteria</taxon>
        <taxon>Bacillati</taxon>
        <taxon>Actinomycetota</taxon>
        <taxon>Actinomycetes</taxon>
        <taxon>Kitasatosporales</taxon>
        <taxon>Streptomycetaceae</taxon>
        <taxon>Kitasatospora</taxon>
    </lineage>
</organism>
<protein>
    <submittedName>
        <fullName evidence="2">Uncharacterized protein DUF4132</fullName>
    </submittedName>
</protein>